<gene>
    <name evidence="2" type="ORF">FOXB_10742</name>
</gene>
<reference evidence="2" key="1">
    <citation type="journal article" date="2012" name="Mol. Plant Microbe Interact.">
        <title>A highly conserved effector in Fusarium oxysporum is required for full virulence on Arabidopsis.</title>
        <authorList>
            <person name="Thatcher L.F."/>
            <person name="Gardiner D.M."/>
            <person name="Kazan K."/>
            <person name="Manners J."/>
        </authorList>
    </citation>
    <scope>NUCLEOTIDE SEQUENCE [LARGE SCALE GENOMIC DNA]</scope>
    <source>
        <strain evidence="2">Fo5176</strain>
    </source>
</reference>
<sequence>MIYSALLSLIATLVAEASLPELKNCHSKSYLDPENPGFETGDLKSWKVISGTAFGKDSISSDASYRDDEMPLLKQIATNNKALVYITWDISKWQGQKVHILVHDSSTAKSWGNINIDDIRVGCYVLGDGKGLSFNILGQANEVPQSYSACSTYAADSIRPQYH</sequence>
<feature type="chain" id="PRO_5003389917" evidence="1">
    <location>
        <begin position="18"/>
        <end position="163"/>
    </location>
</feature>
<dbReference type="STRING" id="660025.F9FWG0"/>
<feature type="signal peptide" evidence="1">
    <location>
        <begin position="1"/>
        <end position="17"/>
    </location>
</feature>
<dbReference type="EMBL" id="AFQF01002754">
    <property type="protein sequence ID" value="EGU78715.1"/>
    <property type="molecule type" value="Genomic_DNA"/>
</dbReference>
<dbReference type="OrthoDB" id="202537at2759"/>
<proteinExistence type="predicted"/>
<name>F9FWG0_FUSOF</name>
<dbReference type="AlphaFoldDB" id="F9FWG0"/>
<comment type="caution">
    <text evidence="2">The sequence shown here is derived from an EMBL/GenBank/DDBJ whole genome shotgun (WGS) entry which is preliminary data.</text>
</comment>
<accession>F9FWG0</accession>
<evidence type="ECO:0000313" key="2">
    <source>
        <dbReference type="EMBL" id="EGU78715.1"/>
    </source>
</evidence>
<evidence type="ECO:0000256" key="1">
    <source>
        <dbReference type="SAM" id="SignalP"/>
    </source>
</evidence>
<organism evidence="2">
    <name type="scientific">Fusarium oxysporum (strain Fo5176)</name>
    <name type="common">Fusarium vascular wilt</name>
    <dbReference type="NCBI Taxonomy" id="660025"/>
    <lineage>
        <taxon>Eukaryota</taxon>
        <taxon>Fungi</taxon>
        <taxon>Dikarya</taxon>
        <taxon>Ascomycota</taxon>
        <taxon>Pezizomycotina</taxon>
        <taxon>Sordariomycetes</taxon>
        <taxon>Hypocreomycetidae</taxon>
        <taxon>Hypocreales</taxon>
        <taxon>Nectriaceae</taxon>
        <taxon>Fusarium</taxon>
        <taxon>Fusarium oxysporum species complex</taxon>
    </lineage>
</organism>
<keyword evidence="1" id="KW-0732">Signal</keyword>
<protein>
    <submittedName>
        <fullName evidence="2">Uncharacterized protein</fullName>
    </submittedName>
</protein>